<accession>A0A1T5CUT0</accession>
<sequence>MSQPPGSPHMKSASRLIILSFVAFGLAACATQPQPDFTPPPAKGKDAKTTLENRR</sequence>
<dbReference type="Proteomes" id="UP000190130">
    <property type="component" value="Unassembled WGS sequence"/>
</dbReference>
<feature type="region of interest" description="Disordered" evidence="1">
    <location>
        <begin position="31"/>
        <end position="55"/>
    </location>
</feature>
<dbReference type="AlphaFoldDB" id="A0A1T5CUT0"/>
<protein>
    <recommendedName>
        <fullName evidence="5">Lipoprotein-attachment site-containing protein</fullName>
    </recommendedName>
</protein>
<feature type="chain" id="PRO_5010531431" description="Lipoprotein-attachment site-containing protein" evidence="2">
    <location>
        <begin position="28"/>
        <end position="55"/>
    </location>
</feature>
<gene>
    <name evidence="3" type="ORF">SAMN05660750_01655</name>
</gene>
<organism evidence="3 4">
    <name type="scientific">Bosea thiooxidans</name>
    <dbReference type="NCBI Taxonomy" id="53254"/>
    <lineage>
        <taxon>Bacteria</taxon>
        <taxon>Pseudomonadati</taxon>
        <taxon>Pseudomonadota</taxon>
        <taxon>Alphaproteobacteria</taxon>
        <taxon>Hyphomicrobiales</taxon>
        <taxon>Boseaceae</taxon>
        <taxon>Bosea</taxon>
    </lineage>
</organism>
<evidence type="ECO:0000256" key="2">
    <source>
        <dbReference type="SAM" id="SignalP"/>
    </source>
</evidence>
<name>A0A1T5CUT0_9HYPH</name>
<keyword evidence="2" id="KW-0732">Signal</keyword>
<evidence type="ECO:0000313" key="3">
    <source>
        <dbReference type="EMBL" id="SKB62950.1"/>
    </source>
</evidence>
<evidence type="ECO:0008006" key="5">
    <source>
        <dbReference type="Google" id="ProtNLM"/>
    </source>
</evidence>
<evidence type="ECO:0000313" key="4">
    <source>
        <dbReference type="Proteomes" id="UP000190130"/>
    </source>
</evidence>
<feature type="signal peptide" evidence="2">
    <location>
        <begin position="1"/>
        <end position="27"/>
    </location>
</feature>
<reference evidence="3 4" key="1">
    <citation type="submission" date="2017-02" db="EMBL/GenBank/DDBJ databases">
        <authorList>
            <person name="Peterson S.W."/>
        </authorList>
    </citation>
    <scope>NUCLEOTIDE SEQUENCE [LARGE SCALE GENOMIC DNA]</scope>
    <source>
        <strain evidence="3 4">DSM 9653</strain>
    </source>
</reference>
<feature type="compositionally biased region" description="Basic and acidic residues" evidence="1">
    <location>
        <begin position="43"/>
        <end position="55"/>
    </location>
</feature>
<dbReference type="EMBL" id="FUYX01000003">
    <property type="protein sequence ID" value="SKB62950.1"/>
    <property type="molecule type" value="Genomic_DNA"/>
</dbReference>
<proteinExistence type="predicted"/>
<evidence type="ECO:0000256" key="1">
    <source>
        <dbReference type="SAM" id="MobiDB-lite"/>
    </source>
</evidence>